<name>A0ABN5YLF6_9MYCO</name>
<gene>
    <name evidence="1" type="ORF">MAUB_01440</name>
</gene>
<reference evidence="1 2" key="1">
    <citation type="journal article" date="2019" name="Emerg. Microbes Infect.">
        <title>Comprehensive subspecies identification of 175 nontuberculous mycobacteria species based on 7547 genomic profiles.</title>
        <authorList>
            <person name="Matsumoto Y."/>
            <person name="Kinjo T."/>
            <person name="Motooka D."/>
            <person name="Nabeya D."/>
            <person name="Jung N."/>
            <person name="Uechi K."/>
            <person name="Horii T."/>
            <person name="Iida T."/>
            <person name="Fujita J."/>
            <person name="Nakamura S."/>
        </authorList>
    </citation>
    <scope>NUCLEOTIDE SEQUENCE [LARGE SCALE GENOMIC DNA]</scope>
    <source>
        <strain evidence="1 2">JCM 15296</strain>
    </source>
</reference>
<dbReference type="Proteomes" id="UP000465609">
    <property type="component" value="Chromosome"/>
</dbReference>
<proteinExistence type="predicted"/>
<accession>A0ABN5YLF6</accession>
<evidence type="ECO:0000313" key="2">
    <source>
        <dbReference type="Proteomes" id="UP000465609"/>
    </source>
</evidence>
<organism evidence="1 2">
    <name type="scientific">Mycolicibacterium aubagnense</name>
    <dbReference type="NCBI Taxonomy" id="319707"/>
    <lineage>
        <taxon>Bacteria</taxon>
        <taxon>Bacillati</taxon>
        <taxon>Actinomycetota</taxon>
        <taxon>Actinomycetes</taxon>
        <taxon>Mycobacteriales</taxon>
        <taxon>Mycobacteriaceae</taxon>
        <taxon>Mycolicibacterium</taxon>
    </lineage>
</organism>
<dbReference type="EMBL" id="AP022577">
    <property type="protein sequence ID" value="BBX82271.1"/>
    <property type="molecule type" value="Genomic_DNA"/>
</dbReference>
<dbReference type="RefSeq" id="WP_138233349.1">
    <property type="nucleotide sequence ID" value="NZ_AP022577.1"/>
</dbReference>
<evidence type="ECO:0000313" key="1">
    <source>
        <dbReference type="EMBL" id="BBX82271.1"/>
    </source>
</evidence>
<keyword evidence="2" id="KW-1185">Reference proteome</keyword>
<protein>
    <submittedName>
        <fullName evidence="1">Uncharacterized protein</fullName>
    </submittedName>
</protein>
<sequence length="80" mass="8709">MPSQHQLPAGIYRADEALRKRAIEAAAQVDSCLNAHINGFLLWLVGDADELPPRPTPYRIDGPNSPEGICTELRADNASI</sequence>